<dbReference type="InterPro" id="IPR001633">
    <property type="entry name" value="EAL_dom"/>
</dbReference>
<dbReference type="InterPro" id="IPR001610">
    <property type="entry name" value="PAC"/>
</dbReference>
<dbReference type="GO" id="GO:0006355">
    <property type="term" value="P:regulation of DNA-templated transcription"/>
    <property type="evidence" value="ECO:0007669"/>
    <property type="project" value="InterPro"/>
</dbReference>
<evidence type="ECO:0000259" key="1">
    <source>
        <dbReference type="PROSITE" id="PS50112"/>
    </source>
</evidence>
<dbReference type="FunFam" id="3.30.70.270:FF:000001">
    <property type="entry name" value="Diguanylate cyclase domain protein"/>
    <property type="match status" value="1"/>
</dbReference>
<evidence type="ECO:0000259" key="2">
    <source>
        <dbReference type="PROSITE" id="PS50113"/>
    </source>
</evidence>
<dbReference type="InterPro" id="IPR035965">
    <property type="entry name" value="PAS-like_dom_sf"/>
</dbReference>
<gene>
    <name evidence="5" type="ORF">GGR02_001934</name>
</gene>
<dbReference type="SMART" id="SM00091">
    <property type="entry name" value="PAS"/>
    <property type="match status" value="2"/>
</dbReference>
<dbReference type="InterPro" id="IPR052155">
    <property type="entry name" value="Biofilm_reg_signaling"/>
</dbReference>
<evidence type="ECO:0000313" key="5">
    <source>
        <dbReference type="EMBL" id="MBB4074169.1"/>
    </source>
</evidence>
<keyword evidence="6" id="KW-1185">Reference proteome</keyword>
<dbReference type="SUPFAM" id="SSF55785">
    <property type="entry name" value="PYP-like sensor domain (PAS domain)"/>
    <property type="match status" value="2"/>
</dbReference>
<feature type="domain" description="PAC" evidence="2">
    <location>
        <begin position="367"/>
        <end position="418"/>
    </location>
</feature>
<dbReference type="CDD" id="cd01948">
    <property type="entry name" value="EAL"/>
    <property type="match status" value="1"/>
</dbReference>
<feature type="domain" description="PAS" evidence="1">
    <location>
        <begin position="18"/>
        <end position="72"/>
    </location>
</feature>
<dbReference type="InterPro" id="IPR000160">
    <property type="entry name" value="GGDEF_dom"/>
</dbReference>
<accession>A0A840DXD0</accession>
<dbReference type="Gene3D" id="3.30.70.270">
    <property type="match status" value="1"/>
</dbReference>
<dbReference type="InterPro" id="IPR043128">
    <property type="entry name" value="Rev_trsase/Diguanyl_cyclase"/>
</dbReference>
<dbReference type="RefSeq" id="WP_183184468.1">
    <property type="nucleotide sequence ID" value="NZ_JACIDE010000011.1"/>
</dbReference>
<dbReference type="CDD" id="cd01949">
    <property type="entry name" value="GGDEF"/>
    <property type="match status" value="1"/>
</dbReference>
<dbReference type="EMBL" id="JACIDE010000011">
    <property type="protein sequence ID" value="MBB4074169.1"/>
    <property type="molecule type" value="Genomic_DNA"/>
</dbReference>
<dbReference type="SMART" id="SM00065">
    <property type="entry name" value="GAF"/>
    <property type="match status" value="1"/>
</dbReference>
<dbReference type="SMART" id="SM00267">
    <property type="entry name" value="GGDEF"/>
    <property type="match status" value="1"/>
</dbReference>
<dbReference type="InterPro" id="IPR029016">
    <property type="entry name" value="GAF-like_dom_sf"/>
</dbReference>
<organism evidence="5 6">
    <name type="scientific">Anoxybacteroides voinovskiense</name>
    <dbReference type="NCBI Taxonomy" id="230470"/>
    <lineage>
        <taxon>Bacteria</taxon>
        <taxon>Bacillati</taxon>
        <taxon>Bacillota</taxon>
        <taxon>Bacilli</taxon>
        <taxon>Bacillales</taxon>
        <taxon>Anoxybacillaceae</taxon>
        <taxon>Anoxybacteroides</taxon>
    </lineage>
</organism>
<dbReference type="InterPro" id="IPR029787">
    <property type="entry name" value="Nucleotide_cyclase"/>
</dbReference>
<dbReference type="InterPro" id="IPR035919">
    <property type="entry name" value="EAL_sf"/>
</dbReference>
<dbReference type="PANTHER" id="PTHR44757:SF2">
    <property type="entry name" value="BIOFILM ARCHITECTURE MAINTENANCE PROTEIN MBAA"/>
    <property type="match status" value="1"/>
</dbReference>
<dbReference type="Proteomes" id="UP000559598">
    <property type="component" value="Unassembled WGS sequence"/>
</dbReference>
<dbReference type="AlphaFoldDB" id="A0A840DXD0"/>
<dbReference type="InterPro" id="IPR013767">
    <property type="entry name" value="PAS_fold"/>
</dbReference>
<dbReference type="CDD" id="cd00130">
    <property type="entry name" value="PAS"/>
    <property type="match status" value="2"/>
</dbReference>
<dbReference type="Gene3D" id="3.30.450.20">
    <property type="entry name" value="PAS domain"/>
    <property type="match status" value="2"/>
</dbReference>
<dbReference type="NCBIfam" id="TIGR00254">
    <property type="entry name" value="GGDEF"/>
    <property type="match status" value="1"/>
</dbReference>
<dbReference type="PIRSF" id="PIRSF005925">
    <property type="entry name" value="Dos"/>
    <property type="match status" value="1"/>
</dbReference>
<dbReference type="Gene3D" id="3.30.450.40">
    <property type="match status" value="1"/>
</dbReference>
<dbReference type="InterPro" id="IPR003018">
    <property type="entry name" value="GAF"/>
</dbReference>
<feature type="domain" description="GGDEF" evidence="4">
    <location>
        <begin position="450"/>
        <end position="583"/>
    </location>
</feature>
<dbReference type="Pfam" id="PF00989">
    <property type="entry name" value="PAS"/>
    <property type="match status" value="2"/>
</dbReference>
<dbReference type="Pfam" id="PF13185">
    <property type="entry name" value="GAF_2"/>
    <property type="match status" value="1"/>
</dbReference>
<dbReference type="SUPFAM" id="SSF55781">
    <property type="entry name" value="GAF domain-like"/>
    <property type="match status" value="1"/>
</dbReference>
<evidence type="ECO:0000259" key="3">
    <source>
        <dbReference type="PROSITE" id="PS50883"/>
    </source>
</evidence>
<dbReference type="SUPFAM" id="SSF55073">
    <property type="entry name" value="Nucleotide cyclase"/>
    <property type="match status" value="1"/>
</dbReference>
<dbReference type="InterPro" id="IPR000700">
    <property type="entry name" value="PAS-assoc_C"/>
</dbReference>
<dbReference type="PROSITE" id="PS50112">
    <property type="entry name" value="PAS"/>
    <property type="match status" value="2"/>
</dbReference>
<dbReference type="SUPFAM" id="SSF141868">
    <property type="entry name" value="EAL domain-like"/>
    <property type="match status" value="1"/>
</dbReference>
<evidence type="ECO:0000313" key="6">
    <source>
        <dbReference type="Proteomes" id="UP000559598"/>
    </source>
</evidence>
<comment type="caution">
    <text evidence="5">The sequence shown here is derived from an EMBL/GenBank/DDBJ whole genome shotgun (WGS) entry which is preliminary data.</text>
</comment>
<dbReference type="Pfam" id="PF00563">
    <property type="entry name" value="EAL"/>
    <property type="match status" value="1"/>
</dbReference>
<dbReference type="InterPro" id="IPR012226">
    <property type="entry name" value="Diguanyl_cyclase/Pdiesterase"/>
</dbReference>
<feature type="domain" description="EAL" evidence="3">
    <location>
        <begin position="592"/>
        <end position="845"/>
    </location>
</feature>
<dbReference type="NCBIfam" id="TIGR00229">
    <property type="entry name" value="sensory_box"/>
    <property type="match status" value="2"/>
</dbReference>
<dbReference type="SMART" id="SM00052">
    <property type="entry name" value="EAL"/>
    <property type="match status" value="1"/>
</dbReference>
<name>A0A840DXD0_9BACL</name>
<dbReference type="PROSITE" id="PS50883">
    <property type="entry name" value="EAL"/>
    <property type="match status" value="1"/>
</dbReference>
<sequence length="849" mass="97352">MHLSPYIPFYFWMPAMQFILDIDGHILDVNEFAARYLGYEREQLIGQSALIVVHPDDKEKVTTQLKQLRDGQLGDMHHLEFRKIKRNGEIIYVQETMYRMVTEDSKTIFLVSCHNVSAEKKTKELLAGQKKILEFVAKEMPLSYILCEITRTVETIRPHLLCSILLLNDETNRLYHGAAPSLPEKYIEAINGCQIGPEVGSCGTAAFRKEFVIVSDISTDPLWQHYKEVALAHGLRSCWSLPIFSSTKKVIGTFGIYQRDVSIPQEEDLEVVSTFSALAGLAIEQAQIKNDLQESRQHYQSLFEYNKDAVFSLHLDGTFFAVNRAAAQLTGYPRHELLKITLHDLVVPDDLPKVLDVLTDTANGYSRHLDFRLRHKNGTVLYINATPVPVWINKKIIGVSIIAKDITERVEQEQRVRELAYYDPLTKLANRRLFYDKVKKAISEAKQHNKTVALLYMDIDRFKYVNDSLGHTIGDRVLQTISALIQERVGQKGTVARMSGDEFTVVLPNLQYQYEAIDVAKHILRAFQEPVRLDELELFLTASIGISFYPFHSDDVDTLLQYADMAMYEVKRKGKNDYFVYEETLLQQKLPNLILLSDLHKSIQNNELSVVYQPIIDVQTKKVEAMETLVRWYHPVHGHVSPGQFISLAEETGFIVTMGEWVLRQACEQHAVWRKMGFSVRMAVNISVKELLDPHFAKRIEWILLEKQLSPNALELEITESMMIYHESVILTNLTRLKEMGVRLSIDDFGTGYSSLAYLKRLEVDTVKIDQSFIADCPHSYYGSVITNTIISLAHHLRMNVIAEGVETLEQLRYLEERGCQEAQGYLFSVPLRAEEATQLLRHGIRHLK</sequence>
<protein>
    <submittedName>
        <fullName evidence="5">Diguanylate cyclase (GGDEF)-like protein/PAS domain S-box-containing protein</fullName>
    </submittedName>
</protein>
<dbReference type="PANTHER" id="PTHR44757">
    <property type="entry name" value="DIGUANYLATE CYCLASE DGCP"/>
    <property type="match status" value="1"/>
</dbReference>
<dbReference type="Gene3D" id="3.20.20.450">
    <property type="entry name" value="EAL domain"/>
    <property type="match status" value="1"/>
</dbReference>
<reference evidence="5 6" key="1">
    <citation type="submission" date="2020-08" db="EMBL/GenBank/DDBJ databases">
        <title>Genomic Encyclopedia of Type Strains, Phase IV (KMG-IV): sequencing the most valuable type-strain genomes for metagenomic binning, comparative biology and taxonomic classification.</title>
        <authorList>
            <person name="Goeker M."/>
        </authorList>
    </citation>
    <scope>NUCLEOTIDE SEQUENCE [LARGE SCALE GENOMIC DNA]</scope>
    <source>
        <strain evidence="5 6">DSM 17075</strain>
    </source>
</reference>
<dbReference type="InterPro" id="IPR000014">
    <property type="entry name" value="PAS"/>
</dbReference>
<evidence type="ECO:0000259" key="4">
    <source>
        <dbReference type="PROSITE" id="PS50887"/>
    </source>
</evidence>
<proteinExistence type="predicted"/>
<dbReference type="SMART" id="SM00086">
    <property type="entry name" value="PAC"/>
    <property type="match status" value="2"/>
</dbReference>
<dbReference type="Pfam" id="PF00990">
    <property type="entry name" value="GGDEF"/>
    <property type="match status" value="1"/>
</dbReference>
<feature type="domain" description="PAS" evidence="1">
    <location>
        <begin position="295"/>
        <end position="365"/>
    </location>
</feature>
<dbReference type="PROSITE" id="PS50887">
    <property type="entry name" value="GGDEF"/>
    <property type="match status" value="1"/>
</dbReference>
<dbReference type="PROSITE" id="PS50113">
    <property type="entry name" value="PAC"/>
    <property type="match status" value="1"/>
</dbReference>